<accession>A0ABP0HE14</accession>
<evidence type="ECO:0000313" key="4">
    <source>
        <dbReference type="EMBL" id="CAK8988008.1"/>
    </source>
</evidence>
<keyword evidence="1" id="KW-0479">Metal-binding</keyword>
<feature type="region of interest" description="Disordered" evidence="2">
    <location>
        <begin position="40"/>
        <end position="91"/>
    </location>
</feature>
<dbReference type="EMBL" id="CAXAMM010000567">
    <property type="protein sequence ID" value="CAK8988008.1"/>
    <property type="molecule type" value="Genomic_DNA"/>
</dbReference>
<protein>
    <submittedName>
        <fullName evidence="4">Retrovirus-related Pol polyprotein from transposon TNT 1-94</fullName>
    </submittedName>
</protein>
<evidence type="ECO:0000256" key="1">
    <source>
        <dbReference type="PROSITE-ProRule" id="PRU00047"/>
    </source>
</evidence>
<keyword evidence="1" id="KW-0862">Zinc</keyword>
<comment type="caution">
    <text evidence="4">The sequence shown here is derived from an EMBL/GenBank/DDBJ whole genome shotgun (WGS) entry which is preliminary data.</text>
</comment>
<feature type="compositionally biased region" description="Acidic residues" evidence="2">
    <location>
        <begin position="146"/>
        <end position="155"/>
    </location>
</feature>
<organism evidence="4 5">
    <name type="scientific">Durusdinium trenchii</name>
    <dbReference type="NCBI Taxonomy" id="1381693"/>
    <lineage>
        <taxon>Eukaryota</taxon>
        <taxon>Sar</taxon>
        <taxon>Alveolata</taxon>
        <taxon>Dinophyceae</taxon>
        <taxon>Suessiales</taxon>
        <taxon>Symbiodiniaceae</taxon>
        <taxon>Durusdinium</taxon>
    </lineage>
</organism>
<dbReference type="InterPro" id="IPR001878">
    <property type="entry name" value="Znf_CCHC"/>
</dbReference>
<evidence type="ECO:0000256" key="2">
    <source>
        <dbReference type="SAM" id="MobiDB-lite"/>
    </source>
</evidence>
<dbReference type="Proteomes" id="UP001642464">
    <property type="component" value="Unassembled WGS sequence"/>
</dbReference>
<proteinExistence type="predicted"/>
<feature type="compositionally biased region" description="Basic and acidic residues" evidence="2">
    <location>
        <begin position="791"/>
        <end position="814"/>
    </location>
</feature>
<reference evidence="4 5" key="1">
    <citation type="submission" date="2024-02" db="EMBL/GenBank/DDBJ databases">
        <authorList>
            <person name="Chen Y."/>
            <person name="Shah S."/>
            <person name="Dougan E. K."/>
            <person name="Thang M."/>
            <person name="Chan C."/>
        </authorList>
    </citation>
    <scope>NUCLEOTIDE SEQUENCE [LARGE SCALE GENOMIC DNA]</scope>
</reference>
<feature type="domain" description="CCHC-type" evidence="3">
    <location>
        <begin position="28"/>
        <end position="41"/>
    </location>
</feature>
<feature type="region of interest" description="Disordered" evidence="2">
    <location>
        <begin position="1"/>
        <end position="22"/>
    </location>
</feature>
<sequence>ASECRSKGGKTSNKGDPPKTKRMDNVQCWVCMKYGHYGKDCWSNTGKGKGKSGQKGKFDGGFKKGKGKGGSANSVEDGRPSPQQPEKEPELSHLDLSAIGDGEGEHFQVYSPLGADEEREEDALLSDVGGATGDHAAPSSEAVEIEREDAEEETVEASSQRTDRPPTFAAWRAYLCSVEGEEWLKLNYDSGAVSTVIPIEMAVAQGLQLRRVGDYRVANGEKIPRYGEFSATHDAYIFDDGGWLIPRNTSMAQAMRAFLQQLIEVNGERGMLKLYKEGNLYNIYLKQRGPEAVSPVDDEPNEDGGDQGWALAEETVDYMNPKEFEVGLTPEARPAGIPEGAFLAIRKGFNCFTTRGTWPEGPKWSQVFRRLSYDEETGELIFDDKIHDSMSFDEIHKQFEPMVHKMETHFWYVPEAVDGILVRSPTRVRNPTRSEIEEHEAQNHAVYRNWCEVCIKARSTGTPHRKRTEEEKKEEGPAVRSDFYFMQSSPFLAMKSTPSGMLGAFALPDKSNSGFTQRGMARFITETGHKRLVHMSDNEPALMALKTSANGSIEVAIRELKRQMRALRLSLERKLNMSLPNDHPLTSWIANFAAESINVYRKDSSGSTAYERAYGKKWNKPALEFGELVHIREAKEKAGRLDWEPMSTPARFVGHHARTNSVMGLSSDGLKIGLAVTRLPPSQRWSTDGIEELAGFPWDLASRTGVREGTHLRPALPSVGRARLAPPTPDLPPDARAFYVRKADVERHGFTDNVKAGARPVAHSDECRRRIVALVDPRRVELHADRVALRSEQKEEELKKRADAEAERLRKGDEESSGAPKKKVRIEENVEKEGSRRIEPSSPESPSKRWKSVGHMQYKRAAEVAVEELDPSASKAEEAEVVVPSEPPVVAVGAGDTTIEQVLARGEAGSSSAAASGSAAARKKQDPANDISYLGFDYEEEKMSEKKWKRVESIDCLKRKIEAKRQELGAVDVAEIFSPPRFTRGASHLGLNAGFAVDLETGWDLDIPEHMKQLKELIEVQDRFMLTGSPRCDPFSVLQNLNKYYLDNAKNREALERGERHLCLSIDLYEERWKKGKYFLHEHPVGAKSWDHPRMVKLQKRAGVFTVVGPMCAWGMGLEVPKQGRGLVYKATKFVTNSKEVAKLLDRHCTNRTGGPLHRHISLIGGLAHLCAKYPDELVYTVLQGIKNQMLVDGCLNSIQAYSSGPDPTEPLFPEEFQEEVEQFYDDISGEQLPPKLVQEARAEEIGWIHKIGLYDKVPRGQAVASGKPILPVRWVDVNKGDKAHYKVRSRIVGKELKAKTKEALLAHELFSATPPWEMVKALFSLLVTDFEKQDKELVMGVFDISRAHFMPKVLRELYVEIPEEDKKPEEGDIVGRLNRGMYGFRDASHAWMLDWQELLRGGCVQEETVLNRVVRLGTTDGRRWVRIEPDKRHVELIFQGVGLSMKSAGVSTPSIKPTDAQAGALETSAELSPKDASRYRSGVMRASFLSQERADIAEAVKRLAQGMAKPRLAHWETLKRLARYLIQFPNISLVYHQQKMPDYIRISVDSALSIRY</sequence>
<feature type="region of interest" description="Disordered" evidence="2">
    <location>
        <begin position="128"/>
        <end position="163"/>
    </location>
</feature>
<feature type="region of interest" description="Disordered" evidence="2">
    <location>
        <begin position="791"/>
        <end position="852"/>
    </location>
</feature>
<keyword evidence="5" id="KW-1185">Reference proteome</keyword>
<evidence type="ECO:0000313" key="5">
    <source>
        <dbReference type="Proteomes" id="UP001642464"/>
    </source>
</evidence>
<name>A0ABP0HE14_9DINO</name>
<gene>
    <name evidence="4" type="ORF">SCF082_LOCUS1206</name>
</gene>
<keyword evidence="1" id="KW-0863">Zinc-finger</keyword>
<evidence type="ECO:0000259" key="3">
    <source>
        <dbReference type="PROSITE" id="PS50158"/>
    </source>
</evidence>
<feature type="non-terminal residue" evidence="4">
    <location>
        <position position="1"/>
    </location>
</feature>
<feature type="compositionally biased region" description="Basic and acidic residues" evidence="2">
    <location>
        <begin position="825"/>
        <end position="839"/>
    </location>
</feature>
<dbReference type="PROSITE" id="PS50158">
    <property type="entry name" value="ZF_CCHC"/>
    <property type="match status" value="1"/>
</dbReference>